<dbReference type="Proteomes" id="UP000193587">
    <property type="component" value="Unassembled WGS sequence"/>
</dbReference>
<protein>
    <submittedName>
        <fullName evidence="1">Uncharacterized protein</fullName>
    </submittedName>
</protein>
<dbReference type="EMBL" id="NEDJ01000002">
    <property type="protein sequence ID" value="OSP10953.1"/>
    <property type="molecule type" value="Genomic_DNA"/>
</dbReference>
<sequence length="128" mass="14107">MSDSAETIIETYDDGHRIVREERVRPDAYHFDGPDGRIAPSDLPQAARLYADLYAIAGGFDERQTGRRGTPPSVVRADEEVRMTCLAVRLSVAYAARAFDVDESIVRDAVDDVHARGSELRSRAGENG</sequence>
<dbReference type="RefSeq" id="WP_049929607.1">
    <property type="nucleotide sequence ID" value="NZ_ATXS01000001.1"/>
</dbReference>
<gene>
    <name evidence="1" type="ORF">B9H04_01000</name>
</gene>
<proteinExistence type="predicted"/>
<reference evidence="1 2" key="1">
    <citation type="submission" date="2017-04" db="EMBL/GenBank/DDBJ databases">
        <title>MLSA of the genus Halorubrum.</title>
        <authorList>
            <person name="De La Haba R."/>
            <person name="Sanchez-Porro C."/>
            <person name="Infante-Dominguez C."/>
            <person name="Ventosa A."/>
        </authorList>
    </citation>
    <scope>NUCLEOTIDE SEQUENCE [LARGE SCALE GENOMIC DNA]</scope>
    <source>
        <strain evidence="1 2">DSM 17463</strain>
    </source>
</reference>
<dbReference type="AlphaFoldDB" id="A0A1X4HBN3"/>
<organism evidence="1 2">
    <name type="scientific">Halorubrum ezzemoulense DSM 17463</name>
    <dbReference type="NCBI Taxonomy" id="1121945"/>
    <lineage>
        <taxon>Archaea</taxon>
        <taxon>Methanobacteriati</taxon>
        <taxon>Methanobacteriota</taxon>
        <taxon>Stenosarchaea group</taxon>
        <taxon>Halobacteria</taxon>
        <taxon>Halobacteriales</taxon>
        <taxon>Haloferacaceae</taxon>
        <taxon>Halorubrum</taxon>
    </lineage>
</organism>
<comment type="caution">
    <text evidence="1">The sequence shown here is derived from an EMBL/GenBank/DDBJ whole genome shotgun (WGS) entry which is preliminary data.</text>
</comment>
<evidence type="ECO:0000313" key="1">
    <source>
        <dbReference type="EMBL" id="OSP10953.1"/>
    </source>
</evidence>
<dbReference type="GeneID" id="38950162"/>
<name>A0A1X4HBN3_HALEZ</name>
<evidence type="ECO:0000313" key="2">
    <source>
        <dbReference type="Proteomes" id="UP000193587"/>
    </source>
</evidence>
<accession>A0A1X4HBN3</accession>